<dbReference type="AlphaFoldDB" id="A0A834MTG3"/>
<keyword evidence="1" id="KW-1133">Transmembrane helix</keyword>
<feature type="transmembrane region" description="Helical" evidence="1">
    <location>
        <begin position="87"/>
        <end position="115"/>
    </location>
</feature>
<proteinExistence type="predicted"/>
<accession>A0A834MTG3</accession>
<comment type="caution">
    <text evidence="2">The sequence shown here is derived from an EMBL/GenBank/DDBJ whole genome shotgun (WGS) entry which is preliminary data.</text>
</comment>
<keyword evidence="1" id="KW-0812">Transmembrane</keyword>
<keyword evidence="1" id="KW-0472">Membrane</keyword>
<sequence>MNKKHWRISGLKNKLMNIQASTQRQYGFLDHLRLEKTWPTKLADVEHLMAVTWWPGTRPFHAAVTSRLIPIVHHVCFLKTSFGQSPLTAAAAAAAAAAAVAAVVAATAVAAVVAVPSRTSNSRSRCSSNNNGGAIKRIRYFCLDRILCSLLRHSICYDDISKSAPPGARECLFSCLLCF</sequence>
<evidence type="ECO:0000313" key="2">
    <source>
        <dbReference type="EMBL" id="KAF7384737.1"/>
    </source>
</evidence>
<reference evidence="2" key="1">
    <citation type="journal article" date="2020" name="G3 (Bethesda)">
        <title>High-Quality Assemblies for Three Invasive Social Wasps from the &lt;i&gt;Vespula&lt;/i&gt; Genus.</title>
        <authorList>
            <person name="Harrop T.W.R."/>
            <person name="Guhlin J."/>
            <person name="McLaughlin G.M."/>
            <person name="Permina E."/>
            <person name="Stockwell P."/>
            <person name="Gilligan J."/>
            <person name="Le Lec M.F."/>
            <person name="Gruber M.A.M."/>
            <person name="Quinn O."/>
            <person name="Lovegrove M."/>
            <person name="Duncan E.J."/>
            <person name="Remnant E.J."/>
            <person name="Van Eeckhoven J."/>
            <person name="Graham B."/>
            <person name="Knapp R.A."/>
            <person name="Langford K.W."/>
            <person name="Kronenberg Z."/>
            <person name="Press M.O."/>
            <person name="Eacker S.M."/>
            <person name="Wilson-Rankin E.E."/>
            <person name="Purcell J."/>
            <person name="Lester P.J."/>
            <person name="Dearden P.K."/>
        </authorList>
    </citation>
    <scope>NUCLEOTIDE SEQUENCE</scope>
    <source>
        <strain evidence="2">Linc-1</strain>
    </source>
</reference>
<evidence type="ECO:0000256" key="1">
    <source>
        <dbReference type="SAM" id="Phobius"/>
    </source>
</evidence>
<dbReference type="Proteomes" id="UP000617340">
    <property type="component" value="Unassembled WGS sequence"/>
</dbReference>
<organism evidence="2 3">
    <name type="scientific">Vespula germanica</name>
    <name type="common">German yellow jacket</name>
    <name type="synonym">Paravespula germanica</name>
    <dbReference type="NCBI Taxonomy" id="30212"/>
    <lineage>
        <taxon>Eukaryota</taxon>
        <taxon>Metazoa</taxon>
        <taxon>Ecdysozoa</taxon>
        <taxon>Arthropoda</taxon>
        <taxon>Hexapoda</taxon>
        <taxon>Insecta</taxon>
        <taxon>Pterygota</taxon>
        <taxon>Neoptera</taxon>
        <taxon>Endopterygota</taxon>
        <taxon>Hymenoptera</taxon>
        <taxon>Apocrita</taxon>
        <taxon>Aculeata</taxon>
        <taxon>Vespoidea</taxon>
        <taxon>Vespidae</taxon>
        <taxon>Vespinae</taxon>
        <taxon>Vespula</taxon>
    </lineage>
</organism>
<keyword evidence="3" id="KW-1185">Reference proteome</keyword>
<protein>
    <submittedName>
        <fullName evidence="2">Uncharacterized protein</fullName>
    </submittedName>
</protein>
<gene>
    <name evidence="2" type="ORF">HZH68_014349</name>
</gene>
<evidence type="ECO:0000313" key="3">
    <source>
        <dbReference type="Proteomes" id="UP000617340"/>
    </source>
</evidence>
<dbReference type="EMBL" id="JACSDZ010000017">
    <property type="protein sequence ID" value="KAF7384737.1"/>
    <property type="molecule type" value="Genomic_DNA"/>
</dbReference>
<name>A0A834MTG3_VESGE</name>